<dbReference type="Proteomes" id="UP000324222">
    <property type="component" value="Unassembled WGS sequence"/>
</dbReference>
<dbReference type="AlphaFoldDB" id="A0A5B7HWV0"/>
<proteinExistence type="predicted"/>
<comment type="caution">
    <text evidence="2">The sequence shown here is derived from an EMBL/GenBank/DDBJ whole genome shotgun (WGS) entry which is preliminary data.</text>
</comment>
<dbReference type="EMBL" id="VSRR010038726">
    <property type="protein sequence ID" value="MPC74335.1"/>
    <property type="molecule type" value="Genomic_DNA"/>
</dbReference>
<evidence type="ECO:0000256" key="1">
    <source>
        <dbReference type="SAM" id="MobiDB-lite"/>
    </source>
</evidence>
<organism evidence="2 3">
    <name type="scientific">Portunus trituberculatus</name>
    <name type="common">Swimming crab</name>
    <name type="synonym">Neptunus trituberculatus</name>
    <dbReference type="NCBI Taxonomy" id="210409"/>
    <lineage>
        <taxon>Eukaryota</taxon>
        <taxon>Metazoa</taxon>
        <taxon>Ecdysozoa</taxon>
        <taxon>Arthropoda</taxon>
        <taxon>Crustacea</taxon>
        <taxon>Multicrustacea</taxon>
        <taxon>Malacostraca</taxon>
        <taxon>Eumalacostraca</taxon>
        <taxon>Eucarida</taxon>
        <taxon>Decapoda</taxon>
        <taxon>Pleocyemata</taxon>
        <taxon>Brachyura</taxon>
        <taxon>Eubrachyura</taxon>
        <taxon>Portunoidea</taxon>
        <taxon>Portunidae</taxon>
        <taxon>Portuninae</taxon>
        <taxon>Portunus</taxon>
    </lineage>
</organism>
<name>A0A5B7HWV0_PORTR</name>
<gene>
    <name evidence="2" type="ORF">E2C01_068693</name>
</gene>
<keyword evidence="3" id="KW-1185">Reference proteome</keyword>
<sequence>MRGHPCSVGGHALVAPSVLHAGVGDVHMTNDLPPGSQLLPHHHPGERGRGIRDRNSWGYSSRKDCGH</sequence>
<evidence type="ECO:0000313" key="2">
    <source>
        <dbReference type="EMBL" id="MPC74335.1"/>
    </source>
</evidence>
<evidence type="ECO:0000313" key="3">
    <source>
        <dbReference type="Proteomes" id="UP000324222"/>
    </source>
</evidence>
<protein>
    <submittedName>
        <fullName evidence="2">Uncharacterized protein</fullName>
    </submittedName>
</protein>
<feature type="region of interest" description="Disordered" evidence="1">
    <location>
        <begin position="24"/>
        <end position="67"/>
    </location>
</feature>
<feature type="compositionally biased region" description="Basic and acidic residues" evidence="1">
    <location>
        <begin position="43"/>
        <end position="67"/>
    </location>
</feature>
<accession>A0A5B7HWV0</accession>
<reference evidence="2 3" key="1">
    <citation type="submission" date="2019-05" db="EMBL/GenBank/DDBJ databases">
        <title>Another draft genome of Portunus trituberculatus and its Hox gene families provides insights of decapod evolution.</title>
        <authorList>
            <person name="Jeong J.-H."/>
            <person name="Song I."/>
            <person name="Kim S."/>
            <person name="Choi T."/>
            <person name="Kim D."/>
            <person name="Ryu S."/>
            <person name="Kim W."/>
        </authorList>
    </citation>
    <scope>NUCLEOTIDE SEQUENCE [LARGE SCALE GENOMIC DNA]</scope>
    <source>
        <tissue evidence="2">Muscle</tissue>
    </source>
</reference>